<dbReference type="RefSeq" id="WP_285672901.1">
    <property type="nucleotide sequence ID" value="NZ_BSYI01000027.1"/>
</dbReference>
<reference evidence="1 2" key="1">
    <citation type="submission" date="2023-04" db="EMBL/GenBank/DDBJ databases">
        <title>Marinoamorphus aggregata gen. nov., sp. Nov., isolate from tissue of brittle star Ophioplocus japonicus.</title>
        <authorList>
            <person name="Kawano K."/>
            <person name="Sawayama S."/>
            <person name="Nakagawa S."/>
        </authorList>
    </citation>
    <scope>NUCLEOTIDE SEQUENCE [LARGE SCALE GENOMIC DNA]</scope>
    <source>
        <strain evidence="1 2">NKW23</strain>
    </source>
</reference>
<proteinExistence type="predicted"/>
<sequence length="276" mass="31116">MVEIHDYVNEPPQSTRMAGLSGMFSEVSIVSPVDQYLRSARSLIAYGTDKRLRENDFLGRLLLLGVISASESYFRSILAHCLEMCPVCKKAAGEKSVNLGGALWHGQSGFSRSAFEHLSFSSADELKKATNGFLGVKLEDAKFRQPLEEYETVCQLRHGIVHNDGILPGRNAVQLGVEGQRKPMAINVDFAKLQEAAAVIETLVVSVNRELFSVMCKRWAIDWRQGIDWDENEELKLFKNIWAAFDCKEEKKRRTGRSRLTFSRCLHATKVQYALI</sequence>
<gene>
    <name evidence="1" type="ORF">LNKW23_32140</name>
</gene>
<evidence type="ECO:0000313" key="2">
    <source>
        <dbReference type="Proteomes" id="UP001239909"/>
    </source>
</evidence>
<organism evidence="1 2">
    <name type="scientific">Paralimibaculum aggregatum</name>
    <dbReference type="NCBI Taxonomy" id="3036245"/>
    <lineage>
        <taxon>Bacteria</taxon>
        <taxon>Pseudomonadati</taxon>
        <taxon>Pseudomonadota</taxon>
        <taxon>Alphaproteobacteria</taxon>
        <taxon>Rhodobacterales</taxon>
        <taxon>Paracoccaceae</taxon>
        <taxon>Paralimibaculum</taxon>
    </lineage>
</organism>
<protein>
    <recommendedName>
        <fullName evidence="3">RiboL-PSP-HEPN domain-containing protein</fullName>
    </recommendedName>
</protein>
<dbReference type="EMBL" id="BSYI01000027">
    <property type="protein sequence ID" value="GMG84000.1"/>
    <property type="molecule type" value="Genomic_DNA"/>
</dbReference>
<accession>A0ABQ6LLC2</accession>
<keyword evidence="2" id="KW-1185">Reference proteome</keyword>
<evidence type="ECO:0008006" key="3">
    <source>
        <dbReference type="Google" id="ProtNLM"/>
    </source>
</evidence>
<evidence type="ECO:0000313" key="1">
    <source>
        <dbReference type="EMBL" id="GMG84000.1"/>
    </source>
</evidence>
<name>A0ABQ6LLC2_9RHOB</name>
<dbReference type="Proteomes" id="UP001239909">
    <property type="component" value="Unassembled WGS sequence"/>
</dbReference>
<comment type="caution">
    <text evidence="1">The sequence shown here is derived from an EMBL/GenBank/DDBJ whole genome shotgun (WGS) entry which is preliminary data.</text>
</comment>